<evidence type="ECO:0000313" key="3">
    <source>
        <dbReference type="Proteomes" id="UP000196573"/>
    </source>
</evidence>
<name>A0A1X7AL13_9GAMM</name>
<feature type="transmembrane region" description="Helical" evidence="1">
    <location>
        <begin position="247"/>
        <end position="272"/>
    </location>
</feature>
<evidence type="ECO:0000256" key="1">
    <source>
        <dbReference type="SAM" id="Phobius"/>
    </source>
</evidence>
<sequence length="324" mass="36775">MVDTVSLQSRIYVVAVVFVVLLLPELAQSDNSFSLQPCTQGQKSSQWIPVGSKDMNSIRVSAAADSSSVKITLGHTRNNAEREMSDKHCYQITHNDDPQKSEFDNYSLWDNYRFLIPFLSGLAFQAMPHYRDSLFNAPFIHGLISGIGSHTLYFGRDSYYPERFLRRAPPDSEMDIIIPLISYGYAGYELFHYLTSTPARPDFIFHSAAMTAVFSIFAGLGELHLLSDVLVIELSSIFLGLKDYHDIFAMAFAGTFYIYRWGLFPQGWWTIAQAPETGEELEYPERKWRRRALVAAGAAFNALSGYWGILTLGKILDKYVYHRP</sequence>
<proteinExistence type="predicted"/>
<dbReference type="Proteomes" id="UP000196573">
    <property type="component" value="Unassembled WGS sequence"/>
</dbReference>
<keyword evidence="3" id="KW-1185">Reference proteome</keyword>
<dbReference type="EMBL" id="FWPT01000005">
    <property type="protein sequence ID" value="SMA47725.1"/>
    <property type="molecule type" value="Genomic_DNA"/>
</dbReference>
<evidence type="ECO:0000313" key="2">
    <source>
        <dbReference type="EMBL" id="SMA47725.1"/>
    </source>
</evidence>
<organism evidence="2 3">
    <name type="scientific">Parendozoicomonas haliclonae</name>
    <dbReference type="NCBI Taxonomy" id="1960125"/>
    <lineage>
        <taxon>Bacteria</taxon>
        <taxon>Pseudomonadati</taxon>
        <taxon>Pseudomonadota</taxon>
        <taxon>Gammaproteobacteria</taxon>
        <taxon>Oceanospirillales</taxon>
        <taxon>Endozoicomonadaceae</taxon>
        <taxon>Parendozoicomonas</taxon>
    </lineage>
</organism>
<feature type="transmembrane region" description="Helical" evidence="1">
    <location>
        <begin position="292"/>
        <end position="313"/>
    </location>
</feature>
<reference evidence="2 3" key="1">
    <citation type="submission" date="2017-03" db="EMBL/GenBank/DDBJ databases">
        <authorList>
            <person name="Afonso C.L."/>
            <person name="Miller P.J."/>
            <person name="Scott M.A."/>
            <person name="Spackman E."/>
            <person name="Goraichik I."/>
            <person name="Dimitrov K.M."/>
            <person name="Suarez D.L."/>
            <person name="Swayne D.E."/>
        </authorList>
    </citation>
    <scope>NUCLEOTIDE SEQUENCE [LARGE SCALE GENOMIC DNA]</scope>
    <source>
        <strain evidence="2">SB41UT1</strain>
    </source>
</reference>
<keyword evidence="1" id="KW-0812">Transmembrane</keyword>
<feature type="transmembrane region" description="Helical" evidence="1">
    <location>
        <begin position="203"/>
        <end position="226"/>
    </location>
</feature>
<keyword evidence="1" id="KW-1133">Transmembrane helix</keyword>
<protein>
    <submittedName>
        <fullName evidence="2">Uncharacterized protein</fullName>
    </submittedName>
</protein>
<accession>A0A1X7AL13</accession>
<gene>
    <name evidence="2" type="ORF">EHSB41UT_02530</name>
</gene>
<keyword evidence="1" id="KW-0472">Membrane</keyword>
<dbReference type="AlphaFoldDB" id="A0A1X7AL13"/>